<organism evidence="1 2">
    <name type="scientific">Catharanthus roseus</name>
    <name type="common">Madagascar periwinkle</name>
    <name type="synonym">Vinca rosea</name>
    <dbReference type="NCBI Taxonomy" id="4058"/>
    <lineage>
        <taxon>Eukaryota</taxon>
        <taxon>Viridiplantae</taxon>
        <taxon>Streptophyta</taxon>
        <taxon>Embryophyta</taxon>
        <taxon>Tracheophyta</taxon>
        <taxon>Spermatophyta</taxon>
        <taxon>Magnoliopsida</taxon>
        <taxon>eudicotyledons</taxon>
        <taxon>Gunneridae</taxon>
        <taxon>Pentapetalae</taxon>
        <taxon>asterids</taxon>
        <taxon>lamiids</taxon>
        <taxon>Gentianales</taxon>
        <taxon>Apocynaceae</taxon>
        <taxon>Rauvolfioideae</taxon>
        <taxon>Vinceae</taxon>
        <taxon>Catharanthinae</taxon>
        <taxon>Catharanthus</taxon>
    </lineage>
</organism>
<proteinExistence type="predicted"/>
<gene>
    <name evidence="1" type="ORF">M9H77_25988</name>
</gene>
<sequence length="183" mass="21065">MDIFQSHARKQQHLKYHKKRLSEEQIRLLETSFNLNNKLDPDRKSQLAQELGLTPRKVAIWYQNKRARWKNQSLEVNHKSLQVRLEGLVEDNEKLRIEVERLKQELQKAQEILLSINSYNYNYNTTYSNSISSSCDEVGSSISLLRGGSKNDGAGLDKEDLFACLIGTTNNGGRDFFPHPSIS</sequence>
<protein>
    <submittedName>
        <fullName evidence="1">Uncharacterized protein</fullName>
    </submittedName>
</protein>
<evidence type="ECO:0000313" key="1">
    <source>
        <dbReference type="EMBL" id="KAI5657195.1"/>
    </source>
</evidence>
<keyword evidence="2" id="KW-1185">Reference proteome</keyword>
<evidence type="ECO:0000313" key="2">
    <source>
        <dbReference type="Proteomes" id="UP001060085"/>
    </source>
</evidence>
<dbReference type="EMBL" id="CM044706">
    <property type="protein sequence ID" value="KAI5657195.1"/>
    <property type="molecule type" value="Genomic_DNA"/>
</dbReference>
<dbReference type="Proteomes" id="UP001060085">
    <property type="component" value="Linkage Group LG06"/>
</dbReference>
<reference evidence="2" key="1">
    <citation type="journal article" date="2023" name="Nat. Plants">
        <title>Single-cell RNA sequencing provides a high-resolution roadmap for understanding the multicellular compartmentation of specialized metabolism.</title>
        <authorList>
            <person name="Sun S."/>
            <person name="Shen X."/>
            <person name="Li Y."/>
            <person name="Li Y."/>
            <person name="Wang S."/>
            <person name="Li R."/>
            <person name="Zhang H."/>
            <person name="Shen G."/>
            <person name="Guo B."/>
            <person name="Wei J."/>
            <person name="Xu J."/>
            <person name="St-Pierre B."/>
            <person name="Chen S."/>
            <person name="Sun C."/>
        </authorList>
    </citation>
    <scope>NUCLEOTIDE SEQUENCE [LARGE SCALE GENOMIC DNA]</scope>
</reference>
<name>A0ACC0A9X4_CATRO</name>
<comment type="caution">
    <text evidence="1">The sequence shown here is derived from an EMBL/GenBank/DDBJ whole genome shotgun (WGS) entry which is preliminary data.</text>
</comment>
<accession>A0ACC0A9X4</accession>